<proteinExistence type="predicted"/>
<protein>
    <submittedName>
        <fullName evidence="4">Sphingomyelinase-c</fullName>
    </submittedName>
</protein>
<dbReference type="Pfam" id="PF03372">
    <property type="entry name" value="Exo_endo_phos"/>
    <property type="match status" value="1"/>
</dbReference>
<gene>
    <name evidence="4" type="ORF">A3Q29_12600</name>
</gene>
<comment type="caution">
    <text evidence="4">The sequence shown here is derived from an EMBL/GenBank/DDBJ whole genome shotgun (WGS) entry which is preliminary data.</text>
</comment>
<dbReference type="CDD" id="cd09078">
    <property type="entry name" value="nSMase"/>
    <property type="match status" value="1"/>
</dbReference>
<dbReference type="InterPro" id="IPR038772">
    <property type="entry name" value="Sph/SMPD2-like"/>
</dbReference>
<reference evidence="4 5" key="1">
    <citation type="submission" date="2016-03" db="EMBL/GenBank/DDBJ databases">
        <title>Genome sequence of Providencia stuartii strain, isolated from the salivary glands of larval Lucilia sericata.</title>
        <authorList>
            <person name="Yuan Y."/>
            <person name="Zhang Y."/>
            <person name="Fu S."/>
            <person name="Crippen T.L."/>
            <person name="Visi D."/>
            <person name="Benbow M.E."/>
            <person name="Allen M."/>
            <person name="Tomberlin J.K."/>
            <person name="Sze S.-H."/>
            <person name="Tarone A.M."/>
        </authorList>
    </citation>
    <scope>NUCLEOTIDE SEQUENCE [LARGE SCALE GENOMIC DNA]</scope>
    <source>
        <strain evidence="4 5">Crippen</strain>
    </source>
</reference>
<evidence type="ECO:0000313" key="5">
    <source>
        <dbReference type="Proteomes" id="UP000179588"/>
    </source>
</evidence>
<evidence type="ECO:0000259" key="3">
    <source>
        <dbReference type="Pfam" id="PF03372"/>
    </source>
</evidence>
<dbReference type="GO" id="GO:0005576">
    <property type="term" value="C:extracellular region"/>
    <property type="evidence" value="ECO:0007669"/>
    <property type="project" value="InterPro"/>
</dbReference>
<dbReference type="EMBL" id="LVIE01000013">
    <property type="protein sequence ID" value="OHT25615.1"/>
    <property type="molecule type" value="Genomic_DNA"/>
</dbReference>
<dbReference type="InterPro" id="IPR017766">
    <property type="entry name" value="Sphingomyelinase/PLipase_C"/>
</dbReference>
<feature type="domain" description="Endonuclease/exonuclease/phosphatase" evidence="3">
    <location>
        <begin position="28"/>
        <end position="292"/>
    </location>
</feature>
<dbReference type="InterPro" id="IPR005135">
    <property type="entry name" value="Endo/exonuclease/phosphatase"/>
</dbReference>
<evidence type="ECO:0000256" key="2">
    <source>
        <dbReference type="ARBA" id="ARBA00022801"/>
    </source>
</evidence>
<evidence type="ECO:0000313" key="4">
    <source>
        <dbReference type="EMBL" id="OHT25615.1"/>
    </source>
</evidence>
<dbReference type="AlphaFoldDB" id="A0A1S1HTM7"/>
<keyword evidence="2" id="KW-0378">Hydrolase</keyword>
<dbReference type="Proteomes" id="UP000179588">
    <property type="component" value="Unassembled WGS sequence"/>
</dbReference>
<dbReference type="GO" id="GO:0004767">
    <property type="term" value="F:sphingomyelin phosphodiesterase activity"/>
    <property type="evidence" value="ECO:0007669"/>
    <property type="project" value="InterPro"/>
</dbReference>
<organism evidence="4 5">
    <name type="scientific">Providencia stuartii</name>
    <dbReference type="NCBI Taxonomy" id="588"/>
    <lineage>
        <taxon>Bacteria</taxon>
        <taxon>Pseudomonadati</taxon>
        <taxon>Pseudomonadota</taxon>
        <taxon>Gammaproteobacteria</taxon>
        <taxon>Enterobacterales</taxon>
        <taxon>Morganellaceae</taxon>
        <taxon>Providencia</taxon>
    </lineage>
</organism>
<dbReference type="Gene3D" id="3.60.10.10">
    <property type="entry name" value="Endonuclease/exonuclease/phosphatase"/>
    <property type="match status" value="1"/>
</dbReference>
<keyword evidence="5" id="KW-1185">Reference proteome</keyword>
<dbReference type="PANTHER" id="PTHR16320:SF23">
    <property type="entry name" value="SPHINGOMYELINASE C 1"/>
    <property type="match status" value="1"/>
</dbReference>
<name>A0A1S1HTM7_PROST</name>
<evidence type="ECO:0000256" key="1">
    <source>
        <dbReference type="ARBA" id="ARBA00022729"/>
    </source>
</evidence>
<dbReference type="InterPro" id="IPR036691">
    <property type="entry name" value="Endo/exonu/phosph_ase_sf"/>
</dbReference>
<dbReference type="SUPFAM" id="SSF56219">
    <property type="entry name" value="DNase I-like"/>
    <property type="match status" value="1"/>
</dbReference>
<dbReference type="PANTHER" id="PTHR16320">
    <property type="entry name" value="SPHINGOMYELINASE FAMILY MEMBER"/>
    <property type="match status" value="1"/>
</dbReference>
<sequence>MSNTIKVMTLNTYLLHIPFFSISALTQDKRINAMIKDNIFEDIDIVIFQEVFNYDSEKKLLSGMRELGFFYHTPVAAQYNESILSYCDSNHCWNAKKGGWDVIQQVNSGITIASRHPIIYRESQLFEDAGCGADRFSARGGVRAVIDINGKVVSVFGTHMQSDDSFCIMSHPSSHRKSQLAQLVNWAEQSTSDDHQAIILGGDLNIDYGSDEYKQALKIIGWREPENFNPQPSWDFATNNIIREASPDERHRWHLDYIFAKNVVSINEQTRVIKTKQGYDYNNKLFFDYSDHYPVVAEIELY</sequence>
<keyword evidence="1" id="KW-0732">Signal</keyword>
<accession>A0A1S1HTM7</accession>